<evidence type="ECO:0000259" key="1">
    <source>
        <dbReference type="Pfam" id="PF01636"/>
    </source>
</evidence>
<gene>
    <name evidence="2" type="ORF">HAT86_01825</name>
</gene>
<dbReference type="Proteomes" id="UP000639775">
    <property type="component" value="Unassembled WGS sequence"/>
</dbReference>
<proteinExistence type="predicted"/>
<keyword evidence="3" id="KW-1185">Reference proteome</keyword>
<comment type="caution">
    <text evidence="2">The sequence shown here is derived from an EMBL/GenBank/DDBJ whole genome shotgun (WGS) entry which is preliminary data.</text>
</comment>
<dbReference type="EMBL" id="JAAORB010000002">
    <property type="protein sequence ID" value="NHQ73202.1"/>
    <property type="molecule type" value="Genomic_DNA"/>
</dbReference>
<protein>
    <submittedName>
        <fullName evidence="2">Phosphotransferase</fullName>
    </submittedName>
</protein>
<name>A0A967EIP7_9RHOB</name>
<accession>A0A967EIP7</accession>
<evidence type="ECO:0000313" key="3">
    <source>
        <dbReference type="Proteomes" id="UP000639775"/>
    </source>
</evidence>
<reference evidence="2" key="1">
    <citation type="submission" date="2020-03" db="EMBL/GenBank/DDBJ databases">
        <title>Roseovarius gahaiensis sp. nov., isolated from Gahai Saline Lake, China.</title>
        <authorList>
            <person name="Sun X."/>
        </authorList>
    </citation>
    <scope>NUCLEOTIDE SEQUENCE</scope>
    <source>
        <strain evidence="2">GH877</strain>
    </source>
</reference>
<dbReference type="RefSeq" id="WP_167192883.1">
    <property type="nucleotide sequence ID" value="NZ_JAAORB010000002.1"/>
</dbReference>
<sequence>MTASPQHTDPALVERLRRQIEERGVLDIGGDWQPLSGGRTNRAWRVETQHGRFVVVKLYAPATDNPLFHNNPDVEGKMLNWLAGHDIAPRILDAFKTSDGPCLVYRYISGANWTTGVAMAARSLYRLHHVAAPDGLPCAPDGSAALTDQTCAILDRCTSNAARAAASLAPSGLPVAPSERRMLLHGDPVPGNMIVLDGDVQYIDWQCPAIGDPCNDLAIFLSPAMQMTYRGHALSPVEREAFLVSYPCADTVARYRVLAPWYHWRMLAYCLWRYERGDRRARSAAQAEQICLTQASQP</sequence>
<evidence type="ECO:0000313" key="2">
    <source>
        <dbReference type="EMBL" id="NHQ73202.1"/>
    </source>
</evidence>
<dbReference type="InterPro" id="IPR002575">
    <property type="entry name" value="Aminoglycoside_PTrfase"/>
</dbReference>
<organism evidence="2 3">
    <name type="scientific">Roseovarius gahaiensis</name>
    <dbReference type="NCBI Taxonomy" id="2716691"/>
    <lineage>
        <taxon>Bacteria</taxon>
        <taxon>Pseudomonadati</taxon>
        <taxon>Pseudomonadota</taxon>
        <taxon>Alphaproteobacteria</taxon>
        <taxon>Rhodobacterales</taxon>
        <taxon>Roseobacteraceae</taxon>
        <taxon>Roseovarius</taxon>
    </lineage>
</organism>
<dbReference type="AlphaFoldDB" id="A0A967EIP7"/>
<dbReference type="Pfam" id="PF01636">
    <property type="entry name" value="APH"/>
    <property type="match status" value="1"/>
</dbReference>
<dbReference type="InterPro" id="IPR011009">
    <property type="entry name" value="Kinase-like_dom_sf"/>
</dbReference>
<dbReference type="Gene3D" id="3.90.1200.10">
    <property type="match status" value="1"/>
</dbReference>
<feature type="domain" description="Aminoglycoside phosphotransferase" evidence="1">
    <location>
        <begin position="31"/>
        <end position="246"/>
    </location>
</feature>
<dbReference type="SUPFAM" id="SSF56112">
    <property type="entry name" value="Protein kinase-like (PK-like)"/>
    <property type="match status" value="1"/>
</dbReference>